<evidence type="ECO:0000256" key="3">
    <source>
        <dbReference type="ARBA" id="ARBA00023125"/>
    </source>
</evidence>
<feature type="domain" description="Sugar-binding" evidence="5">
    <location>
        <begin position="90"/>
        <end position="339"/>
    </location>
</feature>
<dbReference type="SUPFAM" id="SSF46785">
    <property type="entry name" value="Winged helix' DNA-binding domain"/>
    <property type="match status" value="1"/>
</dbReference>
<evidence type="ECO:0000313" key="7">
    <source>
        <dbReference type="EMBL" id="MFC7394568.1"/>
    </source>
</evidence>
<evidence type="ECO:0000259" key="5">
    <source>
        <dbReference type="Pfam" id="PF04198"/>
    </source>
</evidence>
<dbReference type="Pfam" id="PF21715">
    <property type="entry name" value="CggR_N"/>
    <property type="match status" value="1"/>
</dbReference>
<name>A0ABW2Q4J8_9BACL</name>
<evidence type="ECO:0000256" key="4">
    <source>
        <dbReference type="ARBA" id="ARBA00023163"/>
    </source>
</evidence>
<dbReference type="InterPro" id="IPR036388">
    <property type="entry name" value="WH-like_DNA-bd_sf"/>
</dbReference>
<sequence length="341" mass="37797">MKRLLDLQKKLIPDVLDIMSERYRILQSVHFLQPIGRRTLSANLGLTERVLRGEVTFLSNQGLINMSTNGMSLTPDGESLLEALDEIMKDVSGLKQLEKQLEKVLGISRVIIVPGDSDVQPWVKHEMGRACVAEMENQIKNDSIIAVTGGTTVAAVADMMHPLKQLNSDLLFVSARGGLGEQVENQSNTICAKMAEKAEGRYRMLHVPDQLSDESYFTLIEEPSIREVLSLIQSATMIVHGIGDARTMAKRRRSSEKLLQKIEEENAVAEAFGYYFDQNGKIVHKVKTIGMKLENLYDNKTLIAVAGGKSKAKAIEAYFKEGPNSILVTDEGATEEILNHS</sequence>
<dbReference type="RefSeq" id="WP_380968092.1">
    <property type="nucleotide sequence ID" value="NZ_JBHTCO010000032.1"/>
</dbReference>
<evidence type="ECO:0000259" key="6">
    <source>
        <dbReference type="Pfam" id="PF21715"/>
    </source>
</evidence>
<dbReference type="InterPro" id="IPR037171">
    <property type="entry name" value="NagB/RpiA_transferase-like"/>
</dbReference>
<proteinExistence type="inferred from homology"/>
<dbReference type="Gene3D" id="3.40.50.1360">
    <property type="match status" value="1"/>
</dbReference>
<keyword evidence="4" id="KW-0804">Transcription</keyword>
<accession>A0ABW2Q4J8</accession>
<keyword evidence="2" id="KW-0805">Transcription regulation</keyword>
<organism evidence="7 8">
    <name type="scientific">Scopulibacillus cellulosilyticus</name>
    <dbReference type="NCBI Taxonomy" id="2665665"/>
    <lineage>
        <taxon>Bacteria</taxon>
        <taxon>Bacillati</taxon>
        <taxon>Bacillota</taxon>
        <taxon>Bacilli</taxon>
        <taxon>Bacillales</taxon>
        <taxon>Sporolactobacillaceae</taxon>
        <taxon>Scopulibacillus</taxon>
    </lineage>
</organism>
<evidence type="ECO:0000256" key="1">
    <source>
        <dbReference type="ARBA" id="ARBA00010466"/>
    </source>
</evidence>
<feature type="domain" description="CggR N-terminal DNA binding" evidence="6">
    <location>
        <begin position="18"/>
        <end position="88"/>
    </location>
</feature>
<keyword evidence="3" id="KW-0238">DNA-binding</keyword>
<dbReference type="Pfam" id="PF04198">
    <property type="entry name" value="Sugar-bind"/>
    <property type="match status" value="1"/>
</dbReference>
<keyword evidence="8" id="KW-1185">Reference proteome</keyword>
<dbReference type="InterPro" id="IPR048715">
    <property type="entry name" value="CggR_N"/>
</dbReference>
<dbReference type="EMBL" id="JBHTCO010000032">
    <property type="protein sequence ID" value="MFC7394568.1"/>
    <property type="molecule type" value="Genomic_DNA"/>
</dbReference>
<dbReference type="Gene3D" id="1.10.10.10">
    <property type="entry name" value="Winged helix-like DNA-binding domain superfamily/Winged helix DNA-binding domain"/>
    <property type="match status" value="1"/>
</dbReference>
<dbReference type="PANTHER" id="PTHR34294:SF5">
    <property type="entry name" value="CENTRAL GLYCOLYTIC GENES REGULATOR"/>
    <property type="match status" value="1"/>
</dbReference>
<evidence type="ECO:0000313" key="8">
    <source>
        <dbReference type="Proteomes" id="UP001596505"/>
    </source>
</evidence>
<dbReference type="InterPro" id="IPR051054">
    <property type="entry name" value="SorC_transcr_regulators"/>
</dbReference>
<dbReference type="PANTHER" id="PTHR34294">
    <property type="entry name" value="TRANSCRIPTIONAL REGULATOR-RELATED"/>
    <property type="match status" value="1"/>
</dbReference>
<protein>
    <submittedName>
        <fullName evidence="7">Sugar-binding transcriptional regulator</fullName>
    </submittedName>
</protein>
<dbReference type="SUPFAM" id="SSF100950">
    <property type="entry name" value="NagB/RpiA/CoA transferase-like"/>
    <property type="match status" value="1"/>
</dbReference>
<evidence type="ECO:0000256" key="2">
    <source>
        <dbReference type="ARBA" id="ARBA00023015"/>
    </source>
</evidence>
<reference evidence="8" key="1">
    <citation type="journal article" date="2019" name="Int. J. Syst. Evol. Microbiol.">
        <title>The Global Catalogue of Microorganisms (GCM) 10K type strain sequencing project: providing services to taxonomists for standard genome sequencing and annotation.</title>
        <authorList>
            <consortium name="The Broad Institute Genomics Platform"/>
            <consortium name="The Broad Institute Genome Sequencing Center for Infectious Disease"/>
            <person name="Wu L."/>
            <person name="Ma J."/>
        </authorList>
    </citation>
    <scope>NUCLEOTIDE SEQUENCE [LARGE SCALE GENOMIC DNA]</scope>
    <source>
        <strain evidence="8">CGMCC 1.16305</strain>
    </source>
</reference>
<comment type="caution">
    <text evidence="7">The sequence shown here is derived from an EMBL/GenBank/DDBJ whole genome shotgun (WGS) entry which is preliminary data.</text>
</comment>
<comment type="similarity">
    <text evidence="1">Belongs to the SorC transcriptional regulatory family.</text>
</comment>
<dbReference type="Proteomes" id="UP001596505">
    <property type="component" value="Unassembled WGS sequence"/>
</dbReference>
<dbReference type="InterPro" id="IPR036390">
    <property type="entry name" value="WH_DNA-bd_sf"/>
</dbReference>
<gene>
    <name evidence="7" type="ORF">ACFQRG_16650</name>
</gene>
<dbReference type="InterPro" id="IPR007324">
    <property type="entry name" value="Sugar-bd_dom_put"/>
</dbReference>